<protein>
    <submittedName>
        <fullName evidence="2">Uncharacterized protein</fullName>
    </submittedName>
</protein>
<dbReference type="AlphaFoldDB" id="A0A162D6B5"/>
<accession>A0A162D6B5</accession>
<dbReference type="Proteomes" id="UP000075806">
    <property type="component" value="Unassembled WGS sequence"/>
</dbReference>
<keyword evidence="1" id="KW-1133">Transmembrane helix</keyword>
<feature type="transmembrane region" description="Helical" evidence="1">
    <location>
        <begin position="71"/>
        <end position="93"/>
    </location>
</feature>
<organism evidence="2 3">
    <name type="scientific">Alkalihalobacillus trypoxylicola</name>
    <dbReference type="NCBI Taxonomy" id="519424"/>
    <lineage>
        <taxon>Bacteria</taxon>
        <taxon>Bacillati</taxon>
        <taxon>Bacillota</taxon>
        <taxon>Bacilli</taxon>
        <taxon>Bacillales</taxon>
        <taxon>Bacillaceae</taxon>
        <taxon>Alkalihalobacillus</taxon>
    </lineage>
</organism>
<keyword evidence="1" id="KW-0812">Transmembrane</keyword>
<comment type="caution">
    <text evidence="2">The sequence shown here is derived from an EMBL/GenBank/DDBJ whole genome shotgun (WGS) entry which is preliminary data.</text>
</comment>
<keyword evidence="1" id="KW-0472">Membrane</keyword>
<dbReference type="EMBL" id="LTAO01000034">
    <property type="protein sequence ID" value="KYG28276.1"/>
    <property type="molecule type" value="Genomic_DNA"/>
</dbReference>
<evidence type="ECO:0000313" key="3">
    <source>
        <dbReference type="Proteomes" id="UP000075806"/>
    </source>
</evidence>
<keyword evidence="3" id="KW-1185">Reference proteome</keyword>
<dbReference type="OrthoDB" id="2382012at2"/>
<dbReference type="RefSeq" id="WP_061949698.1">
    <property type="nucleotide sequence ID" value="NZ_LTAO01000034.1"/>
</dbReference>
<evidence type="ECO:0000313" key="2">
    <source>
        <dbReference type="EMBL" id="KYG28276.1"/>
    </source>
</evidence>
<sequence>MLTFIVILMVTILFPIIMILFSRNNVLSFTFDALAYLFFILFSSLAAYYVWEILRTGEVFMTTIHSLFLNPFFLIASSYLGLYVIYQLLTVCLKNKFLIK</sequence>
<reference evidence="2" key="1">
    <citation type="submission" date="2016-02" db="EMBL/GenBank/DDBJ databases">
        <title>Genome sequence of Bacillus trypoxylicola KCTC 13244(T).</title>
        <authorList>
            <person name="Jeong H."/>
            <person name="Park S.-H."/>
            <person name="Choi S.-K."/>
        </authorList>
    </citation>
    <scope>NUCLEOTIDE SEQUENCE [LARGE SCALE GENOMIC DNA]</scope>
    <source>
        <strain evidence="2">KCTC 13244</strain>
    </source>
</reference>
<gene>
    <name evidence="2" type="ORF">AZF04_10285</name>
</gene>
<evidence type="ECO:0000256" key="1">
    <source>
        <dbReference type="SAM" id="Phobius"/>
    </source>
</evidence>
<feature type="transmembrane region" description="Helical" evidence="1">
    <location>
        <begin position="34"/>
        <end position="51"/>
    </location>
</feature>
<feature type="transmembrane region" description="Helical" evidence="1">
    <location>
        <begin position="6"/>
        <end position="22"/>
    </location>
</feature>
<proteinExistence type="predicted"/>
<name>A0A162D6B5_9BACI</name>